<gene>
    <name evidence="1" type="ORF">HPBE_LOCUS654</name>
</gene>
<accession>A0A3P7TCX0</accession>
<reference evidence="3" key="2">
    <citation type="submission" date="2019-09" db="UniProtKB">
        <authorList>
            <consortium name="WormBaseParasite"/>
        </authorList>
    </citation>
    <scope>IDENTIFICATION</scope>
</reference>
<dbReference type="WBParaSite" id="HPBE_0000065301-mRNA-1">
    <property type="protein sequence ID" value="HPBE_0000065301-mRNA-1"/>
    <property type="gene ID" value="HPBE_0000065301"/>
</dbReference>
<reference evidence="1 2" key="1">
    <citation type="submission" date="2018-11" db="EMBL/GenBank/DDBJ databases">
        <authorList>
            <consortium name="Pathogen Informatics"/>
        </authorList>
    </citation>
    <scope>NUCLEOTIDE SEQUENCE [LARGE SCALE GENOMIC DNA]</scope>
</reference>
<evidence type="ECO:0000313" key="1">
    <source>
        <dbReference type="EMBL" id="VDO19036.1"/>
    </source>
</evidence>
<proteinExistence type="predicted"/>
<keyword evidence="2" id="KW-1185">Reference proteome</keyword>
<accession>A0A183F3B1</accession>
<dbReference type="AlphaFoldDB" id="A0A183F3B1"/>
<organism evidence="2 3">
    <name type="scientific">Heligmosomoides polygyrus</name>
    <name type="common">Parasitic roundworm</name>
    <dbReference type="NCBI Taxonomy" id="6339"/>
    <lineage>
        <taxon>Eukaryota</taxon>
        <taxon>Metazoa</taxon>
        <taxon>Ecdysozoa</taxon>
        <taxon>Nematoda</taxon>
        <taxon>Chromadorea</taxon>
        <taxon>Rhabditida</taxon>
        <taxon>Rhabditina</taxon>
        <taxon>Rhabditomorpha</taxon>
        <taxon>Strongyloidea</taxon>
        <taxon>Heligmosomidae</taxon>
        <taxon>Heligmosomoides</taxon>
    </lineage>
</organism>
<protein>
    <submittedName>
        <fullName evidence="3">Secreted protein</fullName>
    </submittedName>
</protein>
<name>A0A183F3B1_HELPZ</name>
<evidence type="ECO:0000313" key="2">
    <source>
        <dbReference type="Proteomes" id="UP000050761"/>
    </source>
</evidence>
<dbReference type="Proteomes" id="UP000050761">
    <property type="component" value="Unassembled WGS sequence"/>
</dbReference>
<evidence type="ECO:0000313" key="3">
    <source>
        <dbReference type="WBParaSite" id="HPBE_0000065301-mRNA-1"/>
    </source>
</evidence>
<dbReference type="EMBL" id="UZAH01000511">
    <property type="protein sequence ID" value="VDO19036.1"/>
    <property type="molecule type" value="Genomic_DNA"/>
</dbReference>
<sequence>MAHLKASEPIVFLAAGDAFLSFHRPDENPSVSARLASSSPKPNADVVVFQKAASSSCAYRMMPSTVYTLVALLVIVRFSYQEVADDNSNDNNFSR</sequence>